<proteinExistence type="predicted"/>
<dbReference type="AlphaFoldDB" id="A0A4U8SDT2"/>
<keyword evidence="1" id="KW-0067">ATP-binding</keyword>
<protein>
    <submittedName>
        <fullName evidence="1">ATP-binding protein</fullName>
    </submittedName>
</protein>
<name>A0A4U8SDT2_9HELI</name>
<gene>
    <name evidence="1" type="ORF">LS81_003120</name>
</gene>
<dbReference type="RefSeq" id="WP_034346484.1">
    <property type="nucleotide sequence ID" value="NZ_FZNG01000027.1"/>
</dbReference>
<dbReference type="OrthoDB" id="5372242at2"/>
<reference evidence="1 2" key="1">
    <citation type="journal article" date="2014" name="Genome Announc.">
        <title>Draft genome sequences of eight enterohepatic helicobacter species isolated from both laboratory and wild rodents.</title>
        <authorList>
            <person name="Sheh A."/>
            <person name="Shen Z."/>
            <person name="Fox J.G."/>
        </authorList>
    </citation>
    <scope>NUCLEOTIDE SEQUENCE [LARGE SCALE GENOMIC DNA]</scope>
    <source>
        <strain evidence="1 2">ATCC 700114</strain>
    </source>
</reference>
<evidence type="ECO:0000313" key="2">
    <source>
        <dbReference type="Proteomes" id="UP000029878"/>
    </source>
</evidence>
<sequence>MFNEIPKLKHIFPRSVNINSNKTFIYGPPQSGKTTLALWYAQKFQYVFYVDFAMLFSKNLIESTQKALHNIGQKLELLIVDNITLDTIRYCNDMIVSCPCIYIGDIGACPSDFTPLSLLPLSFEEYLSIDSKNLSIEALLSNFIKDGNAIEMLLLPEYKKREYKWRSMQFSLKEEANVLSHMLSLQSLKTSTYGIYTHLKQHIKISKDRIYPLIQSLQANNIVHVCKHADTYGIDAGKKYKLYFYDFTLASEFADSKHFMRVYENMVFLELVSMGFSLQYSNYCDFIDKSQQMIFLCMPFAGVESIAKRIQLIRKKEREYSNYMIYVITMGSNHVFDTKAIGLDFASLSPLLRLV</sequence>
<dbReference type="EMBL" id="JRPL02000004">
    <property type="protein sequence ID" value="TLD84207.1"/>
    <property type="molecule type" value="Genomic_DNA"/>
</dbReference>
<comment type="caution">
    <text evidence="1">The sequence shown here is derived from an EMBL/GenBank/DDBJ whole genome shotgun (WGS) entry which is preliminary data.</text>
</comment>
<organism evidence="1 2">
    <name type="scientific">Helicobacter trogontum</name>
    <dbReference type="NCBI Taxonomy" id="50960"/>
    <lineage>
        <taxon>Bacteria</taxon>
        <taxon>Pseudomonadati</taxon>
        <taxon>Campylobacterota</taxon>
        <taxon>Epsilonproteobacteria</taxon>
        <taxon>Campylobacterales</taxon>
        <taxon>Helicobacteraceae</taxon>
        <taxon>Helicobacter</taxon>
    </lineage>
</organism>
<evidence type="ECO:0000313" key="1">
    <source>
        <dbReference type="EMBL" id="TLD84207.1"/>
    </source>
</evidence>
<accession>A0A4U8SDT2</accession>
<dbReference type="PANTHER" id="PTHR33295:SF18">
    <property type="entry name" value="AAA+ ATPASE DOMAIN-CONTAINING PROTEIN"/>
    <property type="match status" value="1"/>
</dbReference>
<dbReference type="InterPro" id="IPR027417">
    <property type="entry name" value="P-loop_NTPase"/>
</dbReference>
<dbReference type="SUPFAM" id="SSF52540">
    <property type="entry name" value="P-loop containing nucleoside triphosphate hydrolases"/>
    <property type="match status" value="1"/>
</dbReference>
<dbReference type="GO" id="GO:0005524">
    <property type="term" value="F:ATP binding"/>
    <property type="evidence" value="ECO:0007669"/>
    <property type="project" value="UniProtKB-KW"/>
</dbReference>
<dbReference type="PANTHER" id="PTHR33295">
    <property type="entry name" value="ATPASE"/>
    <property type="match status" value="1"/>
</dbReference>
<dbReference type="Gene3D" id="3.40.50.300">
    <property type="entry name" value="P-loop containing nucleotide triphosphate hydrolases"/>
    <property type="match status" value="1"/>
</dbReference>
<dbReference type="Proteomes" id="UP000029878">
    <property type="component" value="Unassembled WGS sequence"/>
</dbReference>
<keyword evidence="1" id="KW-0547">Nucleotide-binding</keyword>